<dbReference type="NCBIfam" id="TIGR04056">
    <property type="entry name" value="OMP_RagA_SusC"/>
    <property type="match status" value="1"/>
</dbReference>
<keyword evidence="5 9" id="KW-0798">TonB box</keyword>
<dbReference type="Gene3D" id="2.170.130.10">
    <property type="entry name" value="TonB-dependent receptor, plug domain"/>
    <property type="match status" value="1"/>
</dbReference>
<gene>
    <name evidence="12" type="ORF">IFO69_03215</name>
</gene>
<keyword evidence="2 8" id="KW-0813">Transport</keyword>
<evidence type="ECO:0000313" key="13">
    <source>
        <dbReference type="Proteomes" id="UP000647133"/>
    </source>
</evidence>
<dbReference type="NCBIfam" id="TIGR04057">
    <property type="entry name" value="SusC_RagA_signa"/>
    <property type="match status" value="1"/>
</dbReference>
<feature type="domain" description="TonB-dependent receptor-like beta-barrel" evidence="10">
    <location>
        <begin position="517"/>
        <end position="1009"/>
    </location>
</feature>
<dbReference type="Pfam" id="PF07715">
    <property type="entry name" value="Plug"/>
    <property type="match status" value="1"/>
</dbReference>
<evidence type="ECO:0000256" key="3">
    <source>
        <dbReference type="ARBA" id="ARBA00022452"/>
    </source>
</evidence>
<dbReference type="InterPro" id="IPR008969">
    <property type="entry name" value="CarboxyPept-like_regulatory"/>
</dbReference>
<dbReference type="InterPro" id="IPR037066">
    <property type="entry name" value="Plug_dom_sf"/>
</dbReference>
<comment type="caution">
    <text evidence="12">The sequence shown here is derived from an EMBL/GenBank/DDBJ whole genome shotgun (WGS) entry which is preliminary data.</text>
</comment>
<reference evidence="12 13" key="1">
    <citation type="submission" date="2020-09" db="EMBL/GenBank/DDBJ databases">
        <title>Echinicola sp. CAU 1574 isolated from sand of Sido Beach.</title>
        <authorList>
            <person name="Kim W."/>
        </authorList>
    </citation>
    <scope>NUCLEOTIDE SEQUENCE [LARGE SCALE GENOMIC DNA]</scope>
    <source>
        <strain evidence="12 13">CAU 1574</strain>
    </source>
</reference>
<evidence type="ECO:0000259" key="10">
    <source>
        <dbReference type="Pfam" id="PF00593"/>
    </source>
</evidence>
<dbReference type="Gene3D" id="2.60.40.1120">
    <property type="entry name" value="Carboxypeptidase-like, regulatory domain"/>
    <property type="match status" value="1"/>
</dbReference>
<evidence type="ECO:0000256" key="7">
    <source>
        <dbReference type="ARBA" id="ARBA00023237"/>
    </source>
</evidence>
<comment type="subcellular location">
    <subcellularLocation>
        <location evidence="1 8">Cell outer membrane</location>
        <topology evidence="1 8">Multi-pass membrane protein</topology>
    </subcellularLocation>
</comment>
<dbReference type="InterPro" id="IPR023997">
    <property type="entry name" value="TonB-dep_OMP_SusC/RagA_CS"/>
</dbReference>
<dbReference type="Pfam" id="PF00593">
    <property type="entry name" value="TonB_dep_Rec_b-barrel"/>
    <property type="match status" value="1"/>
</dbReference>
<keyword evidence="7 8" id="KW-0998">Cell outer membrane</keyword>
<dbReference type="InterPro" id="IPR036942">
    <property type="entry name" value="Beta-barrel_TonB_sf"/>
</dbReference>
<evidence type="ECO:0000259" key="11">
    <source>
        <dbReference type="Pfam" id="PF07715"/>
    </source>
</evidence>
<feature type="domain" description="TonB-dependent receptor plug" evidence="11">
    <location>
        <begin position="232"/>
        <end position="351"/>
    </location>
</feature>
<name>A0ABR9AG72_9BACT</name>
<dbReference type="PROSITE" id="PS52016">
    <property type="entry name" value="TONB_DEPENDENT_REC_3"/>
    <property type="match status" value="1"/>
</dbReference>
<accession>A0ABR9AG72</accession>
<protein>
    <submittedName>
        <fullName evidence="12">SusC/RagA family TonB-linked outer membrane protein</fullName>
    </submittedName>
</protein>
<evidence type="ECO:0000313" key="12">
    <source>
        <dbReference type="EMBL" id="MBD8487751.1"/>
    </source>
</evidence>
<evidence type="ECO:0000256" key="5">
    <source>
        <dbReference type="ARBA" id="ARBA00023077"/>
    </source>
</evidence>
<evidence type="ECO:0000256" key="1">
    <source>
        <dbReference type="ARBA" id="ARBA00004571"/>
    </source>
</evidence>
<evidence type="ECO:0000256" key="2">
    <source>
        <dbReference type="ARBA" id="ARBA00022448"/>
    </source>
</evidence>
<keyword evidence="13" id="KW-1185">Reference proteome</keyword>
<organism evidence="12 13">
    <name type="scientific">Echinicola arenosa</name>
    <dbReference type="NCBI Taxonomy" id="2774144"/>
    <lineage>
        <taxon>Bacteria</taxon>
        <taxon>Pseudomonadati</taxon>
        <taxon>Bacteroidota</taxon>
        <taxon>Cytophagia</taxon>
        <taxon>Cytophagales</taxon>
        <taxon>Cyclobacteriaceae</taxon>
        <taxon>Echinicola</taxon>
    </lineage>
</organism>
<dbReference type="EMBL" id="JACYTQ010000001">
    <property type="protein sequence ID" value="MBD8487751.1"/>
    <property type="molecule type" value="Genomic_DNA"/>
</dbReference>
<sequence>MKKNLKDYPLKGDLWPKVMKLTAILTLVFCVNVSAAVNSQVLKDVHFKNIELKSLIKEIEKRTNYQFFYSPDDIEAVKGLKVDEKSISVEALLNKQLKSTELTFEIVDETIVLKPKVSNTTNSAAPVMTGLTKVERDMEEITGIVKDETGARLPGVIVQLKGTSQANVTDVDGKYRLLVPDGESVLVFRLLGYETQEILVGNQTKINVSMKVSVTGLDEVVVTGVVERQKDSFTGAAATFDTDDLKQVSNGNAITAIRSLDPSIAVLENNELGSNPNVLPNIEVRGKTSISTSELRDEFGSDPNQPLFILDGFETTLRTIVDLDVNRINSITILKDAASTALYGSNAANGVIVVETKKPEAGKILLSYTGDFRVDVPDLSDYNMMNAAEKLEFERLSGRYVPFNSGGAPDPTQAINLDKLYSLRLAEVRRGVDTYWLSEPVQTGFTNSHTIYANGGTDELRFGVSANYRNVQGVMKGSGRETWQGAIDLIYRKGKLNINNKLFVNGSLAKETPYGEFSNFVNANPYFRKYNEDGGVDRYLEEGNVQGLTSGNVINPLYNALLDNQFDLTKGLQVQNNIQMRYNISPSFRLQAMGQLVGGKDEAEAFVSPLNTTFDNTDFLEKGRYNNSQSSSFTYRGNLMAIYSKVTGKHSITANGRVEIQNQSNERKSFTAVGFPIGAVGNPAFAFNYQPNSSPSAAYRDFRRVNGLVSANYAYDQRFLFDATYRIDGSTTFGRNNPYSPFWAVGAGWNLHNEPSLKANSKISTLRLRGNIGVTGNQSFGNITSVSVYSFDNDRNIFGQGISLTSLGNPDLEWQRTQNISVGIDFGLYNNRLSGYLNAYQKITDPLIVVIDQPASTGIKGYPMNIGKMDAKGIETNIRYSPIFRPSESVVWTIAWMGSFTNQKYAEFDNQLASLNNEELESNSLVRYRDGYSPTDIWAVQSLGIDPATGKEVFLKQNGESTFEYDPADIVRVGNTQPFSQGILSTNVSYKGWLLNVYMRYRLGADVFNSALYNKVENISRNGILLNQDRRALTDRWKQPGDISQFKSISLTGNSPMSSRFVQEENSLTGESISLGYQWNANSHFLKTMGLSRLRVNAIMNDIFRLSTVQVERGTTYPFARTVSFTINATF</sequence>
<keyword evidence="6 8" id="KW-0472">Membrane</keyword>
<dbReference type="InterPro" id="IPR039426">
    <property type="entry name" value="TonB-dep_rcpt-like"/>
</dbReference>
<keyword evidence="4 8" id="KW-0812">Transmembrane</keyword>
<dbReference type="RefSeq" id="WP_192008198.1">
    <property type="nucleotide sequence ID" value="NZ_JACYTQ010000001.1"/>
</dbReference>
<dbReference type="SUPFAM" id="SSF49464">
    <property type="entry name" value="Carboxypeptidase regulatory domain-like"/>
    <property type="match status" value="1"/>
</dbReference>
<evidence type="ECO:0000256" key="6">
    <source>
        <dbReference type="ARBA" id="ARBA00023136"/>
    </source>
</evidence>
<evidence type="ECO:0000256" key="9">
    <source>
        <dbReference type="RuleBase" id="RU003357"/>
    </source>
</evidence>
<comment type="similarity">
    <text evidence="8 9">Belongs to the TonB-dependent receptor family.</text>
</comment>
<keyword evidence="3 8" id="KW-1134">Transmembrane beta strand</keyword>
<dbReference type="Gene3D" id="2.40.170.20">
    <property type="entry name" value="TonB-dependent receptor, beta-barrel domain"/>
    <property type="match status" value="1"/>
</dbReference>
<evidence type="ECO:0000256" key="8">
    <source>
        <dbReference type="PROSITE-ProRule" id="PRU01360"/>
    </source>
</evidence>
<dbReference type="InterPro" id="IPR023996">
    <property type="entry name" value="TonB-dep_OMP_SusC/RagA"/>
</dbReference>
<proteinExistence type="inferred from homology"/>
<dbReference type="Proteomes" id="UP000647133">
    <property type="component" value="Unassembled WGS sequence"/>
</dbReference>
<dbReference type="SUPFAM" id="SSF56935">
    <property type="entry name" value="Porins"/>
    <property type="match status" value="1"/>
</dbReference>
<dbReference type="InterPro" id="IPR000531">
    <property type="entry name" value="Beta-barrel_TonB"/>
</dbReference>
<dbReference type="InterPro" id="IPR012910">
    <property type="entry name" value="Plug_dom"/>
</dbReference>
<dbReference type="Pfam" id="PF13715">
    <property type="entry name" value="CarbopepD_reg_2"/>
    <property type="match status" value="1"/>
</dbReference>
<evidence type="ECO:0000256" key="4">
    <source>
        <dbReference type="ARBA" id="ARBA00022692"/>
    </source>
</evidence>